<name>A0A4Y6RGG4_9BURK</name>
<reference evidence="1 2" key="1">
    <citation type="submission" date="2019-06" db="EMBL/GenBank/DDBJ databases">
        <title>Complete genome sequence of Janthinobacterium sp. SNU WT3 isolated from diseased rainbow trout.</title>
        <authorList>
            <person name="Oh W.T."/>
            <person name="Park S.C."/>
        </authorList>
    </citation>
    <scope>NUCLEOTIDE SEQUENCE [LARGE SCALE GENOMIC DNA]</scope>
    <source>
        <strain evidence="1 2">SNU WT3</strain>
    </source>
</reference>
<dbReference type="AlphaFoldDB" id="A0A4Y6RGG4"/>
<accession>A0A4Y6RGG4</accession>
<proteinExistence type="predicted"/>
<sequence>MWKQLSDFRRWEAAPMLALQDADMALNETRMLDVASAAMRGSRAPVKAPAAMAPADEWKGS</sequence>
<evidence type="ECO:0000313" key="2">
    <source>
        <dbReference type="Proteomes" id="UP000316665"/>
    </source>
</evidence>
<dbReference type="EMBL" id="CP041185">
    <property type="protein sequence ID" value="QDG71395.1"/>
    <property type="molecule type" value="Genomic_DNA"/>
</dbReference>
<organism evidence="1 2">
    <name type="scientific">Janthinobacterium tructae</name>
    <dbReference type="NCBI Taxonomy" id="2590869"/>
    <lineage>
        <taxon>Bacteria</taxon>
        <taxon>Pseudomonadati</taxon>
        <taxon>Pseudomonadota</taxon>
        <taxon>Betaproteobacteria</taxon>
        <taxon>Burkholderiales</taxon>
        <taxon>Oxalobacteraceae</taxon>
        <taxon>Janthinobacterium</taxon>
    </lineage>
</organism>
<dbReference type="RefSeq" id="WP_141170603.1">
    <property type="nucleotide sequence ID" value="NZ_CP041185.1"/>
</dbReference>
<evidence type="ECO:0000313" key="1">
    <source>
        <dbReference type="EMBL" id="QDG71395.1"/>
    </source>
</evidence>
<protein>
    <submittedName>
        <fullName evidence="1">Uncharacterized protein</fullName>
    </submittedName>
</protein>
<gene>
    <name evidence="1" type="ORF">FJQ89_13920</name>
</gene>
<dbReference type="KEGG" id="jas:FJQ89_13920"/>
<keyword evidence="2" id="KW-1185">Reference proteome</keyword>
<dbReference type="Proteomes" id="UP000316665">
    <property type="component" value="Chromosome"/>
</dbReference>